<dbReference type="Proteomes" id="UP000814140">
    <property type="component" value="Unassembled WGS sequence"/>
</dbReference>
<sequence length="585" mass="62774">MERMTRLERVFSPYTLVPPSPGAIGGALIVTGVDFGQLVVQALERADAFEERRPFTPRYISPFGVPPPAPPPTYAPPTPSPGCRPSASTLTDTTLPPCAPSAASRSTSPALNDASNIAPEHREPMAEPDPDAPFESRVPIQPQRTSSNPSPPPRLPDTPSKSAAKLHQKLKRQRKRATPATSDMTRRVVALQMRDGMVRKHSAPRFIKAELLGCKLPHAQGWEARPAGPLFRWVAYGFRTKCLLAVQDPAMKRRLDSERSTRWARAQTLFSKYDSLEADIRKAFDIPSLITPEPSPGRHVATQSESVSNTIMYTGVNPTLGFQLIVPLRARSTHPFILFATMPPTIIYNVNTTYYINGVPSGLHAPSTATPPHPIIVYTMTTTTTTTTDSAVEVPASEGVELALPNGFLGHHAATTAPGAVSSISPPSVANSPLTPIHTFSPPPSSLPFGPDASKTAALAEQEPGGVWESVLPSGPGYLVPTVPSTLAPPTPPPTPTIANIMHGIAHEAPMTPLDNFAHLAVLTDGVAEADLNMARNIGVWGRVVSKGSQWRAMVAQVLDRVDGRLPISRSNLLLSLLVIAAFLY</sequence>
<reference evidence="1" key="2">
    <citation type="journal article" date="2022" name="New Phytol.">
        <title>Evolutionary transition to the ectomycorrhizal habit in the genomes of a hyperdiverse lineage of mushroom-forming fungi.</title>
        <authorList>
            <person name="Looney B."/>
            <person name="Miyauchi S."/>
            <person name="Morin E."/>
            <person name="Drula E."/>
            <person name="Courty P.E."/>
            <person name="Kohler A."/>
            <person name="Kuo A."/>
            <person name="LaButti K."/>
            <person name="Pangilinan J."/>
            <person name="Lipzen A."/>
            <person name="Riley R."/>
            <person name="Andreopoulos W."/>
            <person name="He G."/>
            <person name="Johnson J."/>
            <person name="Nolan M."/>
            <person name="Tritt A."/>
            <person name="Barry K.W."/>
            <person name="Grigoriev I.V."/>
            <person name="Nagy L.G."/>
            <person name="Hibbett D."/>
            <person name="Henrissat B."/>
            <person name="Matheny P.B."/>
            <person name="Labbe J."/>
            <person name="Martin F.M."/>
        </authorList>
    </citation>
    <scope>NUCLEOTIDE SEQUENCE</scope>
    <source>
        <strain evidence="1">HHB10654</strain>
    </source>
</reference>
<reference evidence="1" key="1">
    <citation type="submission" date="2021-03" db="EMBL/GenBank/DDBJ databases">
        <authorList>
            <consortium name="DOE Joint Genome Institute"/>
            <person name="Ahrendt S."/>
            <person name="Looney B.P."/>
            <person name="Miyauchi S."/>
            <person name="Morin E."/>
            <person name="Drula E."/>
            <person name="Courty P.E."/>
            <person name="Chicoki N."/>
            <person name="Fauchery L."/>
            <person name="Kohler A."/>
            <person name="Kuo A."/>
            <person name="Labutti K."/>
            <person name="Pangilinan J."/>
            <person name="Lipzen A."/>
            <person name="Riley R."/>
            <person name="Andreopoulos W."/>
            <person name="He G."/>
            <person name="Johnson J."/>
            <person name="Barry K.W."/>
            <person name="Grigoriev I.V."/>
            <person name="Nagy L."/>
            <person name="Hibbett D."/>
            <person name="Henrissat B."/>
            <person name="Matheny P.B."/>
            <person name="Labbe J."/>
            <person name="Martin F."/>
        </authorList>
    </citation>
    <scope>NUCLEOTIDE SEQUENCE</scope>
    <source>
        <strain evidence="1">HHB10654</strain>
    </source>
</reference>
<accession>A0ACB8T2Y3</accession>
<dbReference type="EMBL" id="MU277204">
    <property type="protein sequence ID" value="KAI0063044.1"/>
    <property type="molecule type" value="Genomic_DNA"/>
</dbReference>
<comment type="caution">
    <text evidence="1">The sequence shown here is derived from an EMBL/GenBank/DDBJ whole genome shotgun (WGS) entry which is preliminary data.</text>
</comment>
<gene>
    <name evidence="1" type="ORF">BV25DRAFT_1915378</name>
</gene>
<protein>
    <submittedName>
        <fullName evidence="1">Uncharacterized protein</fullName>
    </submittedName>
</protein>
<keyword evidence="2" id="KW-1185">Reference proteome</keyword>
<organism evidence="1 2">
    <name type="scientific">Artomyces pyxidatus</name>
    <dbReference type="NCBI Taxonomy" id="48021"/>
    <lineage>
        <taxon>Eukaryota</taxon>
        <taxon>Fungi</taxon>
        <taxon>Dikarya</taxon>
        <taxon>Basidiomycota</taxon>
        <taxon>Agaricomycotina</taxon>
        <taxon>Agaricomycetes</taxon>
        <taxon>Russulales</taxon>
        <taxon>Auriscalpiaceae</taxon>
        <taxon>Artomyces</taxon>
    </lineage>
</organism>
<evidence type="ECO:0000313" key="2">
    <source>
        <dbReference type="Proteomes" id="UP000814140"/>
    </source>
</evidence>
<evidence type="ECO:0000313" key="1">
    <source>
        <dbReference type="EMBL" id="KAI0063044.1"/>
    </source>
</evidence>
<name>A0ACB8T2Y3_9AGAM</name>
<proteinExistence type="predicted"/>